<dbReference type="EMBL" id="CALNXJ010000016">
    <property type="protein sequence ID" value="CAH3118260.1"/>
    <property type="molecule type" value="Genomic_DNA"/>
</dbReference>
<feature type="signal peptide" evidence="1">
    <location>
        <begin position="1"/>
        <end position="22"/>
    </location>
</feature>
<keyword evidence="1" id="KW-0732">Signal</keyword>
<gene>
    <name evidence="2" type="ORF">PMEA_00007237</name>
</gene>
<feature type="chain" id="PRO_5043964701" evidence="1">
    <location>
        <begin position="23"/>
        <end position="140"/>
    </location>
</feature>
<evidence type="ECO:0000256" key="1">
    <source>
        <dbReference type="SAM" id="SignalP"/>
    </source>
</evidence>
<keyword evidence="3" id="KW-1185">Reference proteome</keyword>
<reference evidence="2 3" key="1">
    <citation type="submission" date="2022-05" db="EMBL/GenBank/DDBJ databases">
        <authorList>
            <consortium name="Genoscope - CEA"/>
            <person name="William W."/>
        </authorList>
    </citation>
    <scope>NUCLEOTIDE SEQUENCE [LARGE SCALE GENOMIC DNA]</scope>
</reference>
<dbReference type="AlphaFoldDB" id="A0AAU9WLQ2"/>
<protein>
    <submittedName>
        <fullName evidence="2">Uncharacterized protein</fullName>
    </submittedName>
</protein>
<evidence type="ECO:0000313" key="2">
    <source>
        <dbReference type="EMBL" id="CAH3118260.1"/>
    </source>
</evidence>
<proteinExistence type="predicted"/>
<name>A0AAU9WLQ2_9CNID</name>
<sequence>MRFFYRSSGLLASIMIISFVSLFESYLSDRTQYVNIDGSDVGKVAQWTADNKMVLNRSKAETMLVAGKCLHKKMNSTSLTVNVNSVELEQVQSHILLDQRILYYNAMIKQTILYGSSVWVSTPVDNLQATEAYRTRYSPC</sequence>
<dbReference type="Proteomes" id="UP001159428">
    <property type="component" value="Unassembled WGS sequence"/>
</dbReference>
<evidence type="ECO:0000313" key="3">
    <source>
        <dbReference type="Proteomes" id="UP001159428"/>
    </source>
</evidence>
<comment type="caution">
    <text evidence="2">The sequence shown here is derived from an EMBL/GenBank/DDBJ whole genome shotgun (WGS) entry which is preliminary data.</text>
</comment>
<organism evidence="2 3">
    <name type="scientific">Pocillopora meandrina</name>
    <dbReference type="NCBI Taxonomy" id="46732"/>
    <lineage>
        <taxon>Eukaryota</taxon>
        <taxon>Metazoa</taxon>
        <taxon>Cnidaria</taxon>
        <taxon>Anthozoa</taxon>
        <taxon>Hexacorallia</taxon>
        <taxon>Scleractinia</taxon>
        <taxon>Astrocoeniina</taxon>
        <taxon>Pocilloporidae</taxon>
        <taxon>Pocillopora</taxon>
    </lineage>
</organism>
<accession>A0AAU9WLQ2</accession>